<feature type="transmembrane region" description="Helical" evidence="8">
    <location>
        <begin position="306"/>
        <end position="324"/>
    </location>
</feature>
<reference evidence="9 10" key="1">
    <citation type="submission" date="2012-12" db="EMBL/GenBank/DDBJ databases">
        <title>Whole genome shotgun sequence of Gordonia hirsuta NBRC 16056.</title>
        <authorList>
            <person name="Isaki-Nakamura S."/>
            <person name="Hosoyama A."/>
            <person name="Tsuchikane K."/>
            <person name="Katsumata H."/>
            <person name="Baba S."/>
            <person name="Yamazaki S."/>
            <person name="Fujita N."/>
        </authorList>
    </citation>
    <scope>NUCLEOTIDE SEQUENCE [LARGE SCALE GENOMIC DNA]</scope>
    <source>
        <strain evidence="9 10">NBRC 16056</strain>
    </source>
</reference>
<evidence type="ECO:0000256" key="1">
    <source>
        <dbReference type="ARBA" id="ARBA00004651"/>
    </source>
</evidence>
<evidence type="ECO:0000256" key="2">
    <source>
        <dbReference type="ARBA" id="ARBA00007935"/>
    </source>
</evidence>
<comment type="similarity">
    <text evidence="2">Belongs to the binding-protein-dependent transport system permease family. FecCD subfamily.</text>
</comment>
<feature type="transmembrane region" description="Helical" evidence="8">
    <location>
        <begin position="278"/>
        <end position="299"/>
    </location>
</feature>
<dbReference type="PANTHER" id="PTHR30472">
    <property type="entry name" value="FERRIC ENTEROBACTIN TRANSPORT SYSTEM PERMEASE PROTEIN"/>
    <property type="match status" value="1"/>
</dbReference>
<feature type="transmembrane region" description="Helical" evidence="8">
    <location>
        <begin position="92"/>
        <end position="111"/>
    </location>
</feature>
<evidence type="ECO:0000256" key="6">
    <source>
        <dbReference type="ARBA" id="ARBA00022989"/>
    </source>
</evidence>
<evidence type="ECO:0000256" key="5">
    <source>
        <dbReference type="ARBA" id="ARBA00022692"/>
    </source>
</evidence>
<dbReference type="GO" id="GO:0022857">
    <property type="term" value="F:transmembrane transporter activity"/>
    <property type="evidence" value="ECO:0007669"/>
    <property type="project" value="InterPro"/>
</dbReference>
<keyword evidence="7 8" id="KW-0472">Membrane</keyword>
<evidence type="ECO:0000256" key="3">
    <source>
        <dbReference type="ARBA" id="ARBA00022448"/>
    </source>
</evidence>
<comment type="caution">
    <text evidence="9">The sequence shown here is derived from an EMBL/GenBank/DDBJ whole genome shotgun (WGS) entry which is preliminary data.</text>
</comment>
<evidence type="ECO:0000256" key="4">
    <source>
        <dbReference type="ARBA" id="ARBA00022475"/>
    </source>
</evidence>
<dbReference type="GO" id="GO:0033214">
    <property type="term" value="P:siderophore-iron import into cell"/>
    <property type="evidence" value="ECO:0007669"/>
    <property type="project" value="TreeGrafter"/>
</dbReference>
<organism evidence="9 10">
    <name type="scientific">Gordonia hirsuta DSM 44140 = NBRC 16056</name>
    <dbReference type="NCBI Taxonomy" id="1121927"/>
    <lineage>
        <taxon>Bacteria</taxon>
        <taxon>Bacillati</taxon>
        <taxon>Actinomycetota</taxon>
        <taxon>Actinomycetes</taxon>
        <taxon>Mycobacteriales</taxon>
        <taxon>Gordoniaceae</taxon>
        <taxon>Gordonia</taxon>
    </lineage>
</organism>
<feature type="transmembrane region" description="Helical" evidence="8">
    <location>
        <begin position="117"/>
        <end position="140"/>
    </location>
</feature>
<dbReference type="Proteomes" id="UP000053405">
    <property type="component" value="Unassembled WGS sequence"/>
</dbReference>
<dbReference type="SUPFAM" id="SSF81345">
    <property type="entry name" value="ABC transporter involved in vitamin B12 uptake, BtuC"/>
    <property type="match status" value="1"/>
</dbReference>
<dbReference type="GO" id="GO:0005886">
    <property type="term" value="C:plasma membrane"/>
    <property type="evidence" value="ECO:0007669"/>
    <property type="project" value="UniProtKB-SubCell"/>
</dbReference>
<dbReference type="Gene3D" id="1.10.3470.10">
    <property type="entry name" value="ABC transporter involved in vitamin B12 uptake, BtuC"/>
    <property type="match status" value="1"/>
</dbReference>
<dbReference type="InterPro" id="IPR037294">
    <property type="entry name" value="ABC_BtuC-like"/>
</dbReference>
<keyword evidence="5 8" id="KW-0812">Transmembrane</keyword>
<feature type="transmembrane region" description="Helical" evidence="8">
    <location>
        <begin position="192"/>
        <end position="220"/>
    </location>
</feature>
<evidence type="ECO:0000256" key="7">
    <source>
        <dbReference type="ARBA" id="ARBA00023136"/>
    </source>
</evidence>
<keyword evidence="4" id="KW-1003">Cell membrane</keyword>
<evidence type="ECO:0000313" key="9">
    <source>
        <dbReference type="EMBL" id="GAC59002.1"/>
    </source>
</evidence>
<dbReference type="PANTHER" id="PTHR30472:SF1">
    <property type="entry name" value="FE(3+) DICITRATE TRANSPORT SYSTEM PERMEASE PROTEIN FECC-RELATED"/>
    <property type="match status" value="1"/>
</dbReference>
<dbReference type="STRING" id="1121927.GOHSU_67_00040"/>
<evidence type="ECO:0000313" key="10">
    <source>
        <dbReference type="Proteomes" id="UP000053405"/>
    </source>
</evidence>
<dbReference type="EMBL" id="BANT01000067">
    <property type="protein sequence ID" value="GAC59002.1"/>
    <property type="molecule type" value="Genomic_DNA"/>
</dbReference>
<evidence type="ECO:0000256" key="8">
    <source>
        <dbReference type="SAM" id="Phobius"/>
    </source>
</evidence>
<dbReference type="eggNOG" id="COG0609">
    <property type="taxonomic scope" value="Bacteria"/>
</dbReference>
<keyword evidence="10" id="KW-1185">Reference proteome</keyword>
<gene>
    <name evidence="9" type="ORF">GOHSU_67_00040</name>
</gene>
<sequence>MKKAFGALALGVLLAALCLASLAVGSGLGVHDLSYTTVFEALTDRAAVDPELVKLVDNRLVRTGLGLSAGLALGAAGALTQGHTRNPLADPGLLGINAGAAFAVVTVVFIVGATSPLIGAVAALGGAAVAALAVFALANLSGGTPITLVLAGTGLSAFGMAITSAIVLSDGAALNVWRTWNVGALAGRGPEVLWATLPFIAVGLVLALAGGWFLNLLSLGDEMATALGGRLLLIRLTGIATIALLAGAATAACGPIVFLGLVVPHLARAVVGPDYRWIVPYSALIGAVLLLACDVLGRVLARPGEIPVGVMLALVGGPALMLMVRRRRLPAV</sequence>
<dbReference type="OrthoDB" id="9782305at2"/>
<dbReference type="Pfam" id="PF01032">
    <property type="entry name" value="FecCD"/>
    <property type="match status" value="1"/>
</dbReference>
<dbReference type="CDD" id="cd06550">
    <property type="entry name" value="TM_ABC_iron-siderophores_like"/>
    <property type="match status" value="1"/>
</dbReference>
<protein>
    <submittedName>
        <fullName evidence="9">Putative ABC transporter permease protein</fullName>
    </submittedName>
</protein>
<dbReference type="InterPro" id="IPR000522">
    <property type="entry name" value="ABC_transptr_permease_BtuC"/>
</dbReference>
<feature type="transmembrane region" description="Helical" evidence="8">
    <location>
        <begin position="232"/>
        <end position="258"/>
    </location>
</feature>
<dbReference type="RefSeq" id="WP_005944302.1">
    <property type="nucleotide sequence ID" value="NZ_ATVK01000034.1"/>
</dbReference>
<accession>L7LG00</accession>
<keyword evidence="3" id="KW-0813">Transport</keyword>
<proteinExistence type="inferred from homology"/>
<feature type="transmembrane region" description="Helical" evidence="8">
    <location>
        <begin position="147"/>
        <end position="172"/>
    </location>
</feature>
<name>L7LG00_9ACTN</name>
<keyword evidence="6 8" id="KW-1133">Transmembrane helix</keyword>
<comment type="subcellular location">
    <subcellularLocation>
        <location evidence="1">Cell membrane</location>
        <topology evidence="1">Multi-pass membrane protein</topology>
    </subcellularLocation>
</comment>
<dbReference type="AlphaFoldDB" id="L7LG00"/>
<feature type="transmembrane region" description="Helical" evidence="8">
    <location>
        <begin position="60"/>
        <end position="80"/>
    </location>
</feature>